<reference evidence="1 2" key="1">
    <citation type="submission" date="2019-07" db="EMBL/GenBank/DDBJ databases">
        <title>Draft genome assembly of a fouling barnacle, Amphibalanus amphitrite (Darwin, 1854): The first reference genome for Thecostraca.</title>
        <authorList>
            <person name="Kim W."/>
        </authorList>
    </citation>
    <scope>NUCLEOTIDE SEQUENCE [LARGE SCALE GENOMIC DNA]</scope>
    <source>
        <strain evidence="1">SNU_AA5</strain>
        <tissue evidence="1">Soma without cirri and trophi</tissue>
    </source>
</reference>
<protein>
    <submittedName>
        <fullName evidence="1">Uridine phosphorylase 1</fullName>
    </submittedName>
</protein>
<proteinExistence type="predicted"/>
<dbReference type="GO" id="GO:0006218">
    <property type="term" value="P:uridine catabolic process"/>
    <property type="evidence" value="ECO:0007669"/>
    <property type="project" value="TreeGrafter"/>
</dbReference>
<dbReference type="GO" id="GO:0004850">
    <property type="term" value="F:uridine phosphorylase activity"/>
    <property type="evidence" value="ECO:0007669"/>
    <property type="project" value="TreeGrafter"/>
</dbReference>
<dbReference type="PANTHER" id="PTHR43691:SF11">
    <property type="entry name" value="FI09636P-RELATED"/>
    <property type="match status" value="1"/>
</dbReference>
<evidence type="ECO:0000313" key="1">
    <source>
        <dbReference type="EMBL" id="KAF0313541.1"/>
    </source>
</evidence>
<dbReference type="SUPFAM" id="SSF53167">
    <property type="entry name" value="Purine and uridine phosphorylases"/>
    <property type="match status" value="1"/>
</dbReference>
<dbReference type="PANTHER" id="PTHR43691">
    <property type="entry name" value="URIDINE PHOSPHORYLASE"/>
    <property type="match status" value="1"/>
</dbReference>
<dbReference type="Gene3D" id="3.40.50.1580">
    <property type="entry name" value="Nucleoside phosphorylase domain"/>
    <property type="match status" value="2"/>
</dbReference>
<dbReference type="Proteomes" id="UP000440578">
    <property type="component" value="Unassembled WGS sequence"/>
</dbReference>
<organism evidence="1 2">
    <name type="scientific">Amphibalanus amphitrite</name>
    <name type="common">Striped barnacle</name>
    <name type="synonym">Balanus amphitrite</name>
    <dbReference type="NCBI Taxonomy" id="1232801"/>
    <lineage>
        <taxon>Eukaryota</taxon>
        <taxon>Metazoa</taxon>
        <taxon>Ecdysozoa</taxon>
        <taxon>Arthropoda</taxon>
        <taxon>Crustacea</taxon>
        <taxon>Multicrustacea</taxon>
        <taxon>Cirripedia</taxon>
        <taxon>Thoracica</taxon>
        <taxon>Thoracicalcarea</taxon>
        <taxon>Balanomorpha</taxon>
        <taxon>Balanoidea</taxon>
        <taxon>Balanidae</taxon>
        <taxon>Amphibalaninae</taxon>
        <taxon>Amphibalanus</taxon>
    </lineage>
</organism>
<accession>A0A6A4XFX5</accession>
<dbReference type="EMBL" id="VIIS01000082">
    <property type="protein sequence ID" value="KAF0313541.1"/>
    <property type="molecule type" value="Genomic_DNA"/>
</dbReference>
<dbReference type="AlphaFoldDB" id="A0A6A4XFX5"/>
<comment type="caution">
    <text evidence="1">The sequence shown here is derived from an EMBL/GenBank/DDBJ whole genome shotgun (WGS) entry which is preliminary data.</text>
</comment>
<keyword evidence="2" id="KW-1185">Reference proteome</keyword>
<gene>
    <name evidence="1" type="primary">Upp1_1</name>
    <name evidence="1" type="ORF">FJT64_015916</name>
</gene>
<dbReference type="InterPro" id="IPR035994">
    <property type="entry name" value="Nucleoside_phosphorylase_sf"/>
</dbReference>
<sequence length="176" mass="19332">MIKLMYHARVKNPTFFRLGTCGGIGIDGGNLVITESAVGRPDEPLPGAGQGRLDGAFCDYTEEDKFDFLRKIHAEGIINMEMESLMFAALCHHADAGIRGAVICVTLLNRMKGDQVTAEKSQQMEWQEYPQRLVARYIRQQLEAADGVGSGAGGLIRSLSQLHLTRQTSEQFASSE</sequence>
<dbReference type="GO" id="GO:0005829">
    <property type="term" value="C:cytosol"/>
    <property type="evidence" value="ECO:0007669"/>
    <property type="project" value="TreeGrafter"/>
</dbReference>
<evidence type="ECO:0000313" key="2">
    <source>
        <dbReference type="Proteomes" id="UP000440578"/>
    </source>
</evidence>
<name>A0A6A4XFX5_AMPAM</name>